<dbReference type="STRING" id="1035309.A0A2C5WIF9"/>
<dbReference type="PANTHER" id="PTHR28088:SF5">
    <property type="entry name" value="TRANSCRIPTIONAL ACTIVATOR HAA1-RELATED"/>
    <property type="match status" value="1"/>
</dbReference>
<feature type="region of interest" description="Disordered" evidence="8">
    <location>
        <begin position="292"/>
        <end position="334"/>
    </location>
</feature>
<feature type="compositionally biased region" description="Polar residues" evidence="8">
    <location>
        <begin position="304"/>
        <end position="331"/>
    </location>
</feature>
<feature type="region of interest" description="Disordered" evidence="8">
    <location>
        <begin position="101"/>
        <end position="161"/>
    </location>
</feature>
<keyword evidence="11" id="KW-1185">Reference proteome</keyword>
<dbReference type="GO" id="GO:0000978">
    <property type="term" value="F:RNA polymerase II cis-regulatory region sequence-specific DNA binding"/>
    <property type="evidence" value="ECO:0007669"/>
    <property type="project" value="TreeGrafter"/>
</dbReference>
<comment type="subcellular location">
    <subcellularLocation>
        <location evidence="1">Nucleus</location>
    </subcellularLocation>
</comment>
<dbReference type="PROSITE" id="PS50073">
    <property type="entry name" value="COPPER_FIST_2"/>
    <property type="match status" value="1"/>
</dbReference>
<sequence length="419" mass="45814">MLVDGQKFACDACIRGHRVSSCQHHDRDLRPINRKGRPVTQCSECRNNRKARAAHVKCDCGEKTAKCVHLAPPPSGHTETCCCNHGGDCSCCYVKREPSLSTSFDSPASSSRRERSTSCQSTKPQPMTMASSSQRRRRNTDSVAQPDHHHQKKIAHRNKMAQQAPIYDVSGDQSRMMPNGDLSVDTSHHYSRDAYLGNEVPITPGLPTGNSVYHHHHHHHHQDSTTLATPTGPAPLNMSTNMRYPHVNTQFPQPVFDMFSNYDGEMEGPIFSAGLEPGASWHHHGIDSPAAGHANGFLDHEPELSSSIPSLAPNTTDNSPGYGSPDGSSTGHMDIHGNAIAHGALYHDYGLMFEGSVNQAEPYAVATSEMYNESETNPMSDADLFTTMAAEYMESRNGCIAQTGAEPNAGLEPIWPTMY</sequence>
<accession>A0A2C5WIF9</accession>
<evidence type="ECO:0000259" key="9">
    <source>
        <dbReference type="PROSITE" id="PS50073"/>
    </source>
</evidence>
<dbReference type="Gene3D" id="3.90.430.10">
    <property type="entry name" value="Copper fist DNA-binding domain"/>
    <property type="match status" value="1"/>
</dbReference>
<keyword evidence="4" id="KW-0186">Copper</keyword>
<evidence type="ECO:0000256" key="5">
    <source>
        <dbReference type="ARBA" id="ARBA00023015"/>
    </source>
</evidence>
<dbReference type="PANTHER" id="PTHR28088">
    <property type="entry name" value="TRANSCRIPTIONAL ACTIVATOR HAA1-RELATED"/>
    <property type="match status" value="1"/>
</dbReference>
<gene>
    <name evidence="10" type="primary">CRF1</name>
    <name evidence="10" type="ORF">CFIMG_002354RA</name>
</gene>
<evidence type="ECO:0000256" key="2">
    <source>
        <dbReference type="ARBA" id="ARBA00022723"/>
    </source>
</evidence>
<feature type="compositionally biased region" description="Polar residues" evidence="8">
    <location>
        <begin position="101"/>
        <end position="110"/>
    </location>
</feature>
<keyword evidence="5" id="KW-0805">Transcription regulation</keyword>
<evidence type="ECO:0000256" key="6">
    <source>
        <dbReference type="ARBA" id="ARBA00023163"/>
    </source>
</evidence>
<evidence type="ECO:0000313" key="11">
    <source>
        <dbReference type="Proteomes" id="UP000222788"/>
    </source>
</evidence>
<keyword evidence="3" id="KW-0862">Zinc</keyword>
<dbReference type="GO" id="GO:0006879">
    <property type="term" value="P:intracellular iron ion homeostasis"/>
    <property type="evidence" value="ECO:0007669"/>
    <property type="project" value="TreeGrafter"/>
</dbReference>
<name>A0A2C5WIF9_9PEZI</name>
<evidence type="ECO:0000256" key="8">
    <source>
        <dbReference type="SAM" id="MobiDB-lite"/>
    </source>
</evidence>
<dbReference type="GO" id="GO:0005634">
    <property type="term" value="C:nucleus"/>
    <property type="evidence" value="ECO:0007669"/>
    <property type="project" value="UniProtKB-SubCell"/>
</dbReference>
<protein>
    <submittedName>
        <fullName evidence="10">Copper resistance protein CRF1</fullName>
    </submittedName>
</protein>
<evidence type="ECO:0000256" key="1">
    <source>
        <dbReference type="ARBA" id="ARBA00004123"/>
    </source>
</evidence>
<dbReference type="Pfam" id="PF00649">
    <property type="entry name" value="Copper-fist"/>
    <property type="match status" value="1"/>
</dbReference>
<evidence type="ECO:0000313" key="10">
    <source>
        <dbReference type="EMBL" id="PHH50989.1"/>
    </source>
</evidence>
<dbReference type="SMART" id="SM01090">
    <property type="entry name" value="Copper-fist"/>
    <property type="match status" value="1"/>
</dbReference>
<dbReference type="InterPro" id="IPR036395">
    <property type="entry name" value="Cu_fist_DNA-bd_dom_sf"/>
</dbReference>
<comment type="caution">
    <text evidence="10">The sequence shown here is derived from an EMBL/GenBank/DDBJ whole genome shotgun (WGS) entry which is preliminary data.</text>
</comment>
<dbReference type="GO" id="GO:0000981">
    <property type="term" value="F:DNA-binding transcription factor activity, RNA polymerase II-specific"/>
    <property type="evidence" value="ECO:0007669"/>
    <property type="project" value="TreeGrafter"/>
</dbReference>
<dbReference type="Proteomes" id="UP000222788">
    <property type="component" value="Unassembled WGS sequence"/>
</dbReference>
<dbReference type="PRINTS" id="PR00617">
    <property type="entry name" value="COPPERFIST"/>
</dbReference>
<dbReference type="InterPro" id="IPR051763">
    <property type="entry name" value="Copper_Homeo_Regul"/>
</dbReference>
<feature type="compositionally biased region" description="Basic residues" evidence="8">
    <location>
        <begin position="149"/>
        <end position="159"/>
    </location>
</feature>
<organism evidence="10 11">
    <name type="scientific">Ceratocystis fimbriata CBS 114723</name>
    <dbReference type="NCBI Taxonomy" id="1035309"/>
    <lineage>
        <taxon>Eukaryota</taxon>
        <taxon>Fungi</taxon>
        <taxon>Dikarya</taxon>
        <taxon>Ascomycota</taxon>
        <taxon>Pezizomycotina</taxon>
        <taxon>Sordariomycetes</taxon>
        <taxon>Hypocreomycetidae</taxon>
        <taxon>Microascales</taxon>
        <taxon>Ceratocystidaceae</taxon>
        <taxon>Ceratocystis</taxon>
    </lineage>
</organism>
<dbReference type="AlphaFoldDB" id="A0A2C5WIF9"/>
<feature type="domain" description="Copper-fist" evidence="9">
    <location>
        <begin position="1"/>
        <end position="39"/>
    </location>
</feature>
<dbReference type="GO" id="GO:0005507">
    <property type="term" value="F:copper ion binding"/>
    <property type="evidence" value="ECO:0007669"/>
    <property type="project" value="InterPro"/>
</dbReference>
<dbReference type="FunFam" id="3.90.430.10:FF:000001">
    <property type="entry name" value="Copper fist DNA-binding protein"/>
    <property type="match status" value="1"/>
</dbReference>
<evidence type="ECO:0000256" key="3">
    <source>
        <dbReference type="ARBA" id="ARBA00022833"/>
    </source>
</evidence>
<dbReference type="GO" id="GO:0045944">
    <property type="term" value="P:positive regulation of transcription by RNA polymerase II"/>
    <property type="evidence" value="ECO:0007669"/>
    <property type="project" value="TreeGrafter"/>
</dbReference>
<reference evidence="10 11" key="2">
    <citation type="journal article" date="2013" name="IMA Fungus">
        <title>IMA Genome-F 1: Ceratocystis fimbriata: Draft nuclear genome sequence for the plant pathogen, Ceratocystis fimbriata.</title>
        <authorList>
            <person name="Wilken P.M."/>
            <person name="Steenkamp E.T."/>
            <person name="Wingfield M.J."/>
            <person name="de Beer Z.W."/>
            <person name="Wingfield B.D."/>
        </authorList>
    </citation>
    <scope>NUCLEOTIDE SEQUENCE [LARGE SCALE GENOMIC DNA]</scope>
    <source>
        <strain evidence="10 11">CBS 114723</strain>
    </source>
</reference>
<dbReference type="SUPFAM" id="SSF57879">
    <property type="entry name" value="Zinc domain conserved in yeast copper-regulated transcription factors"/>
    <property type="match status" value="1"/>
</dbReference>
<dbReference type="EMBL" id="APWK03000106">
    <property type="protein sequence ID" value="PHH50989.1"/>
    <property type="molecule type" value="Genomic_DNA"/>
</dbReference>
<feature type="compositionally biased region" description="Polar residues" evidence="8">
    <location>
        <begin position="117"/>
        <end position="133"/>
    </location>
</feature>
<evidence type="ECO:0000256" key="7">
    <source>
        <dbReference type="ARBA" id="ARBA00023242"/>
    </source>
</evidence>
<dbReference type="GO" id="GO:0006878">
    <property type="term" value="P:intracellular copper ion homeostasis"/>
    <property type="evidence" value="ECO:0007669"/>
    <property type="project" value="TreeGrafter"/>
</dbReference>
<reference evidence="10 11" key="1">
    <citation type="journal article" date="2013" name="Fungal Biol.">
        <title>Analysis of microsatellite markers in the genome of the plant pathogen Ceratocystis fimbriata.</title>
        <authorList>
            <person name="Simpson M.C."/>
            <person name="Wilken P.M."/>
            <person name="Coetzee M.P."/>
            <person name="Wingfield M.J."/>
            <person name="Wingfield B.D."/>
        </authorList>
    </citation>
    <scope>NUCLEOTIDE SEQUENCE [LARGE SCALE GENOMIC DNA]</scope>
    <source>
        <strain evidence="10 11">CBS 114723</strain>
    </source>
</reference>
<keyword evidence="6" id="KW-0804">Transcription</keyword>
<evidence type="ECO:0000256" key="4">
    <source>
        <dbReference type="ARBA" id="ARBA00023008"/>
    </source>
</evidence>
<keyword evidence="7" id="KW-0539">Nucleus</keyword>
<proteinExistence type="predicted"/>
<dbReference type="OrthoDB" id="5600085at2759"/>
<dbReference type="InterPro" id="IPR001083">
    <property type="entry name" value="Cu_fist_DNA-bd_dom"/>
</dbReference>
<dbReference type="SMART" id="SM00412">
    <property type="entry name" value="Cu_FIST"/>
    <property type="match status" value="1"/>
</dbReference>
<keyword evidence="2" id="KW-0479">Metal-binding</keyword>